<feature type="compositionally biased region" description="Basic and acidic residues" evidence="1">
    <location>
        <begin position="14"/>
        <end position="37"/>
    </location>
</feature>
<proteinExistence type="predicted"/>
<evidence type="ECO:0000313" key="3">
    <source>
        <dbReference type="Proteomes" id="UP001500711"/>
    </source>
</evidence>
<comment type="caution">
    <text evidence="2">The sequence shown here is derived from an EMBL/GenBank/DDBJ whole genome shotgun (WGS) entry which is preliminary data.</text>
</comment>
<keyword evidence="3" id="KW-1185">Reference proteome</keyword>
<dbReference type="EMBL" id="BAABBE010000007">
    <property type="protein sequence ID" value="GAA3641331.1"/>
    <property type="molecule type" value="Genomic_DNA"/>
</dbReference>
<name>A0ABP7AVA9_9PSEU</name>
<gene>
    <name evidence="2" type="ORF">GCM10022267_29620</name>
</gene>
<organism evidence="2 3">
    <name type="scientific">Lentzea roselyniae</name>
    <dbReference type="NCBI Taxonomy" id="531940"/>
    <lineage>
        <taxon>Bacteria</taxon>
        <taxon>Bacillati</taxon>
        <taxon>Actinomycetota</taxon>
        <taxon>Actinomycetes</taxon>
        <taxon>Pseudonocardiales</taxon>
        <taxon>Pseudonocardiaceae</taxon>
        <taxon>Lentzea</taxon>
    </lineage>
</organism>
<feature type="region of interest" description="Disordered" evidence="1">
    <location>
        <begin position="1"/>
        <end position="96"/>
    </location>
</feature>
<dbReference type="Proteomes" id="UP001500711">
    <property type="component" value="Unassembled WGS sequence"/>
</dbReference>
<accession>A0ABP7AVA9</accession>
<sequence length="114" mass="12350">MQAGVDRPALRAPQQRDREQRDDAGDHEADADGRSFDDQSGGADQRGDEEVVEDDAAAEPDQQFDGDLGEQEPGTPRGQPYACCAQQDSHRTSNDVTHFVCSTPGRFGAMSRQG</sequence>
<evidence type="ECO:0000256" key="1">
    <source>
        <dbReference type="SAM" id="MobiDB-lite"/>
    </source>
</evidence>
<protein>
    <submittedName>
        <fullName evidence="2">Uncharacterized protein</fullName>
    </submittedName>
</protein>
<reference evidence="3" key="1">
    <citation type="journal article" date="2019" name="Int. J. Syst. Evol. Microbiol.">
        <title>The Global Catalogue of Microorganisms (GCM) 10K type strain sequencing project: providing services to taxonomists for standard genome sequencing and annotation.</title>
        <authorList>
            <consortium name="The Broad Institute Genomics Platform"/>
            <consortium name="The Broad Institute Genome Sequencing Center for Infectious Disease"/>
            <person name="Wu L."/>
            <person name="Ma J."/>
        </authorList>
    </citation>
    <scope>NUCLEOTIDE SEQUENCE [LARGE SCALE GENOMIC DNA]</scope>
    <source>
        <strain evidence="3">JCM 17494</strain>
    </source>
</reference>
<evidence type="ECO:0000313" key="2">
    <source>
        <dbReference type="EMBL" id="GAA3641331.1"/>
    </source>
</evidence>
<feature type="compositionally biased region" description="Acidic residues" evidence="1">
    <location>
        <begin position="50"/>
        <end position="70"/>
    </location>
</feature>